<accession>A0A2T6ZV65</accession>
<evidence type="ECO:0000256" key="1">
    <source>
        <dbReference type="SAM" id="Phobius"/>
    </source>
</evidence>
<name>A0A2T6ZV65_TUBBO</name>
<comment type="caution">
    <text evidence="2">The sequence shown here is derived from an EMBL/GenBank/DDBJ whole genome shotgun (WGS) entry which is preliminary data.</text>
</comment>
<organism evidence="2 3">
    <name type="scientific">Tuber borchii</name>
    <name type="common">White truffle</name>
    <dbReference type="NCBI Taxonomy" id="42251"/>
    <lineage>
        <taxon>Eukaryota</taxon>
        <taxon>Fungi</taxon>
        <taxon>Dikarya</taxon>
        <taxon>Ascomycota</taxon>
        <taxon>Pezizomycotina</taxon>
        <taxon>Pezizomycetes</taxon>
        <taxon>Pezizales</taxon>
        <taxon>Tuberaceae</taxon>
        <taxon>Tuber</taxon>
    </lineage>
</organism>
<dbReference type="EMBL" id="NESQ01000095">
    <property type="protein sequence ID" value="PUU79304.1"/>
    <property type="molecule type" value="Genomic_DNA"/>
</dbReference>
<gene>
    <name evidence="2" type="ORF">B9Z19DRAFT_1082128</name>
</gene>
<dbReference type="Proteomes" id="UP000244722">
    <property type="component" value="Unassembled WGS sequence"/>
</dbReference>
<protein>
    <submittedName>
        <fullName evidence="2">Uncharacterized protein</fullName>
    </submittedName>
</protein>
<dbReference type="AlphaFoldDB" id="A0A2T6ZV65"/>
<sequence length="170" mass="19917">MCYQLLLPSSRRSPNHTIHPPQSSDYIYPTSQNLKNNPCFPERIGSLIFPINQFQISSSFLSSFLLDSGAPLYIHSCTSLPFHLNTFFFAWLLFVHTIILLPLLPFFSLLFFHLSFFFFFFFPFPSSLLHARWLTLVFSFLFLWFGSVRKYGFYGRTDCSRVGLSYVTFQ</sequence>
<feature type="transmembrane region" description="Helical" evidence="1">
    <location>
        <begin position="128"/>
        <end position="146"/>
    </location>
</feature>
<keyword evidence="1" id="KW-0472">Membrane</keyword>
<feature type="transmembrane region" description="Helical" evidence="1">
    <location>
        <begin position="72"/>
        <end position="94"/>
    </location>
</feature>
<keyword evidence="1" id="KW-0812">Transmembrane</keyword>
<keyword evidence="3" id="KW-1185">Reference proteome</keyword>
<feature type="transmembrane region" description="Helical" evidence="1">
    <location>
        <begin position="101"/>
        <end position="122"/>
    </location>
</feature>
<keyword evidence="1" id="KW-1133">Transmembrane helix</keyword>
<evidence type="ECO:0000313" key="3">
    <source>
        <dbReference type="Proteomes" id="UP000244722"/>
    </source>
</evidence>
<reference evidence="2 3" key="1">
    <citation type="submission" date="2017-04" db="EMBL/GenBank/DDBJ databases">
        <title>Draft genome sequence of Tuber borchii Vittad., a whitish edible truffle.</title>
        <authorList>
            <consortium name="DOE Joint Genome Institute"/>
            <person name="Murat C."/>
            <person name="Kuo A."/>
            <person name="Barry K.W."/>
            <person name="Clum A."/>
            <person name="Dockter R.B."/>
            <person name="Fauchery L."/>
            <person name="Iotti M."/>
            <person name="Kohler A."/>
            <person name="Labutti K."/>
            <person name="Lindquist E.A."/>
            <person name="Lipzen A."/>
            <person name="Ohm R.A."/>
            <person name="Wang M."/>
            <person name="Grigoriev I.V."/>
            <person name="Zambonelli A."/>
            <person name="Martin F.M."/>
        </authorList>
    </citation>
    <scope>NUCLEOTIDE SEQUENCE [LARGE SCALE GENOMIC DNA]</scope>
    <source>
        <strain evidence="2 3">Tbo3840</strain>
    </source>
</reference>
<evidence type="ECO:0000313" key="2">
    <source>
        <dbReference type="EMBL" id="PUU79304.1"/>
    </source>
</evidence>
<proteinExistence type="predicted"/>